<dbReference type="RefSeq" id="WP_092452151.1">
    <property type="nucleotide sequence ID" value="NZ_BKAC01000021.1"/>
</dbReference>
<organism evidence="2 4">
    <name type="scientific">Cryobacterium levicorallinum</name>
    <dbReference type="NCBI Taxonomy" id="995038"/>
    <lineage>
        <taxon>Bacteria</taxon>
        <taxon>Bacillati</taxon>
        <taxon>Actinomycetota</taxon>
        <taxon>Actinomycetes</taxon>
        <taxon>Micrococcales</taxon>
        <taxon>Microbacteriaceae</taxon>
        <taxon>Cryobacterium</taxon>
    </lineage>
</organism>
<evidence type="ECO:0000313" key="1">
    <source>
        <dbReference type="EMBL" id="SFH87703.1"/>
    </source>
</evidence>
<reference evidence="1 3" key="1">
    <citation type="submission" date="2016-10" db="EMBL/GenBank/DDBJ databases">
        <authorList>
            <person name="Varghese N."/>
            <person name="Submissions S."/>
        </authorList>
    </citation>
    <scope>NUCLEOTIDE SEQUENCE [LARGE SCALE GENOMIC DNA]</scope>
    <source>
        <strain evidence="1 3">GMCC 1.11211</strain>
    </source>
</reference>
<proteinExistence type="predicted"/>
<dbReference type="Proteomes" id="UP000199681">
    <property type="component" value="Unassembled WGS sequence"/>
</dbReference>
<dbReference type="STRING" id="995038.SAMN05216274_11932"/>
<evidence type="ECO:0000313" key="4">
    <source>
        <dbReference type="Proteomes" id="UP000297963"/>
    </source>
</evidence>
<protein>
    <submittedName>
        <fullName evidence="2">Uncharacterized protein</fullName>
    </submittedName>
</protein>
<dbReference type="EMBL" id="SOFE01000028">
    <property type="protein sequence ID" value="TFB81903.1"/>
    <property type="molecule type" value="Genomic_DNA"/>
</dbReference>
<comment type="caution">
    <text evidence="2">The sequence shown here is derived from an EMBL/GenBank/DDBJ whole genome shotgun (WGS) entry which is preliminary data.</text>
</comment>
<dbReference type="EMBL" id="FOPW01000019">
    <property type="protein sequence ID" value="SFH87703.1"/>
    <property type="molecule type" value="Genomic_DNA"/>
</dbReference>
<accession>A0A1I3DM08</accession>
<sequence>MTIEQPRHRTLATIDLDLLVMTLGNGEGGYYNAATGDMLTIMDGDVITGDAEDIDLDDPAWIGIGAEDSRDKYRDMSDFADAVTDPVIADRLARALNGAGAFRRFTNTVQEAEPRFDLIWHRFAEARAVSRAIDWLVDNDLCDEIEAALAVQERADQAERALGEAARWV</sequence>
<dbReference type="AlphaFoldDB" id="A0A1I3DM08"/>
<dbReference type="Pfam" id="PF03682">
    <property type="entry name" value="UPF0158"/>
    <property type="match status" value="1"/>
</dbReference>
<evidence type="ECO:0000313" key="2">
    <source>
        <dbReference type="EMBL" id="TFB81903.1"/>
    </source>
</evidence>
<reference evidence="2 4" key="2">
    <citation type="submission" date="2019-03" db="EMBL/GenBank/DDBJ databases">
        <title>Genomics of glacier-inhabiting Cryobacterium strains.</title>
        <authorList>
            <person name="Liu Q."/>
            <person name="Xin Y.-H."/>
        </authorList>
    </citation>
    <scope>NUCLEOTIDE SEQUENCE [LARGE SCALE GENOMIC DNA]</scope>
    <source>
        <strain evidence="2 4">Hh34</strain>
    </source>
</reference>
<name>A0A1I3DM08_9MICO</name>
<dbReference type="Proteomes" id="UP000297963">
    <property type="component" value="Unassembled WGS sequence"/>
</dbReference>
<dbReference type="InterPro" id="IPR005361">
    <property type="entry name" value="UPF0158"/>
</dbReference>
<gene>
    <name evidence="2" type="ORF">E3O11_15855</name>
    <name evidence="1" type="ORF">SAMN05216274_11932</name>
</gene>
<evidence type="ECO:0000313" key="3">
    <source>
        <dbReference type="Proteomes" id="UP000199681"/>
    </source>
</evidence>
<keyword evidence="3" id="KW-1185">Reference proteome</keyword>